<evidence type="ECO:0000256" key="1">
    <source>
        <dbReference type="ARBA" id="ARBA00022737"/>
    </source>
</evidence>
<dbReference type="InterPro" id="IPR002885">
    <property type="entry name" value="PPR_rpt"/>
</dbReference>
<dbReference type="PANTHER" id="PTHR47926:SF389">
    <property type="entry name" value="PENTATRICOPEPTIDE PROTEIN-RELATED"/>
    <property type="match status" value="1"/>
</dbReference>
<reference evidence="3" key="1">
    <citation type="submission" date="2021-03" db="EMBL/GenBank/DDBJ databases">
        <authorList>
            <person name="Li Z."/>
            <person name="Yang C."/>
        </authorList>
    </citation>
    <scope>NUCLEOTIDE SEQUENCE</scope>
    <source>
        <strain evidence="3">Dzin_1.0</strain>
        <tissue evidence="3">Leaf</tissue>
    </source>
</reference>
<feature type="repeat" description="PPR" evidence="2">
    <location>
        <begin position="360"/>
        <end position="394"/>
    </location>
</feature>
<feature type="repeat" description="PPR" evidence="2">
    <location>
        <begin position="461"/>
        <end position="495"/>
    </location>
</feature>
<organism evidence="3 4">
    <name type="scientific">Dioscorea zingiberensis</name>
    <dbReference type="NCBI Taxonomy" id="325984"/>
    <lineage>
        <taxon>Eukaryota</taxon>
        <taxon>Viridiplantae</taxon>
        <taxon>Streptophyta</taxon>
        <taxon>Embryophyta</taxon>
        <taxon>Tracheophyta</taxon>
        <taxon>Spermatophyta</taxon>
        <taxon>Magnoliopsida</taxon>
        <taxon>Liliopsida</taxon>
        <taxon>Dioscoreales</taxon>
        <taxon>Dioscoreaceae</taxon>
        <taxon>Dioscorea</taxon>
    </lineage>
</organism>
<evidence type="ECO:0008006" key="5">
    <source>
        <dbReference type="Google" id="ProtNLM"/>
    </source>
</evidence>
<dbReference type="GO" id="GO:0003723">
    <property type="term" value="F:RNA binding"/>
    <property type="evidence" value="ECO:0007669"/>
    <property type="project" value="InterPro"/>
</dbReference>
<dbReference type="InterPro" id="IPR011990">
    <property type="entry name" value="TPR-like_helical_dom_sf"/>
</dbReference>
<feature type="repeat" description="PPR" evidence="2">
    <location>
        <begin position="325"/>
        <end position="359"/>
    </location>
</feature>
<dbReference type="FunFam" id="1.25.40.10:FF:000393">
    <property type="entry name" value="Pentatricopeptide repeat-containing protein At1g20230"/>
    <property type="match status" value="1"/>
</dbReference>
<dbReference type="Pfam" id="PF01535">
    <property type="entry name" value="PPR"/>
    <property type="match status" value="3"/>
</dbReference>
<proteinExistence type="predicted"/>
<dbReference type="PANTHER" id="PTHR47926">
    <property type="entry name" value="PENTATRICOPEPTIDE REPEAT-CONTAINING PROTEIN"/>
    <property type="match status" value="1"/>
</dbReference>
<protein>
    <recommendedName>
        <fullName evidence="5">Pentatricopeptide repeat-containing protein</fullName>
    </recommendedName>
</protein>
<feature type="repeat" description="PPR" evidence="2">
    <location>
        <begin position="222"/>
        <end position="256"/>
    </location>
</feature>
<keyword evidence="1" id="KW-0677">Repeat</keyword>
<dbReference type="Pfam" id="PF20431">
    <property type="entry name" value="E_motif"/>
    <property type="match status" value="1"/>
</dbReference>
<dbReference type="FunFam" id="1.25.40.10:FF:000378">
    <property type="entry name" value="Pentatricopeptide repeat-containing protein mitochondrial"/>
    <property type="match status" value="1"/>
</dbReference>
<dbReference type="FunFam" id="1.25.40.10:FF:000344">
    <property type="entry name" value="Pentatricopeptide repeat-containing protein"/>
    <property type="match status" value="1"/>
</dbReference>
<comment type="caution">
    <text evidence="3">The sequence shown here is derived from an EMBL/GenBank/DDBJ whole genome shotgun (WGS) entry which is preliminary data.</text>
</comment>
<dbReference type="NCBIfam" id="TIGR00756">
    <property type="entry name" value="PPR"/>
    <property type="match status" value="5"/>
</dbReference>
<evidence type="ECO:0000256" key="2">
    <source>
        <dbReference type="PROSITE-ProRule" id="PRU00708"/>
    </source>
</evidence>
<dbReference type="Pfam" id="PF13041">
    <property type="entry name" value="PPR_2"/>
    <property type="match status" value="2"/>
</dbReference>
<gene>
    <name evidence="3" type="ORF">J5N97_012964</name>
</gene>
<dbReference type="EMBL" id="JAGGNH010000003">
    <property type="protein sequence ID" value="KAJ0977490.1"/>
    <property type="molecule type" value="Genomic_DNA"/>
</dbReference>
<feature type="repeat" description="PPR" evidence="2">
    <location>
        <begin position="496"/>
        <end position="531"/>
    </location>
</feature>
<dbReference type="PROSITE" id="PS51375">
    <property type="entry name" value="PPR"/>
    <property type="match status" value="6"/>
</dbReference>
<dbReference type="GO" id="GO:0009451">
    <property type="term" value="P:RNA modification"/>
    <property type="evidence" value="ECO:0007669"/>
    <property type="project" value="InterPro"/>
</dbReference>
<dbReference type="Proteomes" id="UP001085076">
    <property type="component" value="Miscellaneous, Linkage group lg03"/>
</dbReference>
<dbReference type="InterPro" id="IPR046848">
    <property type="entry name" value="E_motif"/>
</dbReference>
<dbReference type="Gene3D" id="1.25.40.10">
    <property type="entry name" value="Tetratricopeptide repeat domain"/>
    <property type="match status" value="3"/>
</dbReference>
<dbReference type="AlphaFoldDB" id="A0A9D5HI83"/>
<dbReference type="SUPFAM" id="SSF48452">
    <property type="entry name" value="TPR-like"/>
    <property type="match status" value="1"/>
</dbReference>
<evidence type="ECO:0000313" key="3">
    <source>
        <dbReference type="EMBL" id="KAJ0977490.1"/>
    </source>
</evidence>
<dbReference type="InterPro" id="IPR046960">
    <property type="entry name" value="PPR_At4g14850-like_plant"/>
</dbReference>
<evidence type="ECO:0000313" key="4">
    <source>
        <dbReference type="Proteomes" id="UP001085076"/>
    </source>
</evidence>
<accession>A0A9D5HI83</accession>
<reference evidence="3" key="2">
    <citation type="journal article" date="2022" name="Hortic Res">
        <title>The genome of Dioscorea zingiberensis sheds light on the biosynthesis, origin and evolution of the medicinally important diosgenin saponins.</title>
        <authorList>
            <person name="Li Y."/>
            <person name="Tan C."/>
            <person name="Li Z."/>
            <person name="Guo J."/>
            <person name="Li S."/>
            <person name="Chen X."/>
            <person name="Wang C."/>
            <person name="Dai X."/>
            <person name="Yang H."/>
            <person name="Song W."/>
            <person name="Hou L."/>
            <person name="Xu J."/>
            <person name="Tong Z."/>
            <person name="Xu A."/>
            <person name="Yuan X."/>
            <person name="Wang W."/>
            <person name="Yang Q."/>
            <person name="Chen L."/>
            <person name="Sun Z."/>
            <person name="Wang K."/>
            <person name="Pan B."/>
            <person name="Chen J."/>
            <person name="Bao Y."/>
            <person name="Liu F."/>
            <person name="Qi X."/>
            <person name="Gang D.R."/>
            <person name="Wen J."/>
            <person name="Li J."/>
        </authorList>
    </citation>
    <scope>NUCLEOTIDE SEQUENCE</scope>
    <source>
        <strain evidence="3">Dzin_1.0</strain>
    </source>
</reference>
<keyword evidence="4" id="KW-1185">Reference proteome</keyword>
<sequence length="701" mass="77420">MIHGLRRYALTPRLPIHTGVDTLDLLLRRCATPLQAKQAHAQLLLLFHHDDSSSAFLYARLVAVYSRLNLLPDAFSVFFSTAHPRTSLLWNSILRATISHNLPAETLSLCKQMLSAGVLPDIFTFPLITKAASFLGNVNVCKRIHGHAIVSGCESHLHVANELVAMYANIGRMDLARYVFDAMPMRNVVSWNVLISGYSASFDCENACDAFRRMESEGTKPSPVSWTSLLSAHARCRQHAEVLRVFDEMRVRGKEATPESVAVALSVCAYASGGALAKAKLIHCFAVKKGFEDYSFVRNSLVCVYGKLGNREDAEVLFLEAGVKDLVSWNALISSYAASGLCDEAYQIFVKMSSSEIKPNVVSWSAVIGAFASSGMAVRSLELFRQMLCASLMPNSVTVATVLSACAELSALQSGKEIHAHTIRALMDGNILVANGLLHMYTKSGCFWYGCLVFDGMENKDLISWNSMISGYGMHGLCDEALDTFNAMVRDEFEPDGITFVAVLSACSHAGHVSEARKLFERMITEHKISPKMEHYACMVDVLGRAGLLQEAAMLVQRMPMQPNACVWGALLNSCRIYSNMNVAQDTVRKIFEIETSNTGNYMLMSNIYSACGMWEEAAAVRVMAKTKGLKKNPGQSWIEVKKKVHAFIAGSALPHGAEGVYEVLEDLYQQMQNDKPVTEYWYLVQEFGNGEWIEDALHSN</sequence>
<dbReference type="OrthoDB" id="881013at2759"/>
<name>A0A9D5HI83_9LILI</name>
<feature type="repeat" description="PPR" evidence="2">
    <location>
        <begin position="187"/>
        <end position="221"/>
    </location>
</feature>